<proteinExistence type="predicted"/>
<dbReference type="RefSeq" id="WP_317491013.1">
    <property type="nucleotide sequence ID" value="NZ_CP136051.1"/>
</dbReference>
<accession>A0ABZ0ITL5</accession>
<sequence length="259" mass="30214">MKHIKRRFLYQELPKINLNQPGIEYLTLRDDLVFESAFLKEKKGTPMFLETDQGEYFPGFLHTVDGKHVVLPIPDPSLIYFNNAQLSVAKIKNLKKTLLEKIEFSGKPIDPPIHEIYNYYGLTTGFLIFLFTSLESFTNQIIPDKYTFRKIVRAETRTFSKSDIQKAIDFKTKVTEILPECTGKSFFSRPTPTNNLIWNLRDFRDDIIHTKQEPDFLKYSGIIKKTLNFKYQKTLEAVASFMNFYKPGYIVECGCGRDF</sequence>
<evidence type="ECO:0008006" key="3">
    <source>
        <dbReference type="Google" id="ProtNLM"/>
    </source>
</evidence>
<protein>
    <recommendedName>
        <fullName evidence="3">Apea-like HEPN domain-containing protein</fullName>
    </recommendedName>
</protein>
<gene>
    <name evidence="1" type="ORF">RT717_06935</name>
</gene>
<evidence type="ECO:0000313" key="2">
    <source>
        <dbReference type="Proteomes" id="UP001302349"/>
    </source>
</evidence>
<evidence type="ECO:0000313" key="1">
    <source>
        <dbReference type="EMBL" id="WOK08372.1"/>
    </source>
</evidence>
<name>A0ABZ0ITL5_9BACT</name>
<dbReference type="Proteomes" id="UP001302349">
    <property type="component" value="Chromosome"/>
</dbReference>
<dbReference type="EMBL" id="CP136051">
    <property type="protein sequence ID" value="WOK08372.1"/>
    <property type="molecule type" value="Genomic_DNA"/>
</dbReference>
<reference evidence="1 2" key="1">
    <citation type="journal article" date="2023" name="Microbiol. Resour. Announc.">
        <title>Complete Genome Sequence of Imperialibacter roseus strain P4T.</title>
        <authorList>
            <person name="Tizabi D.R."/>
            <person name="Bachvaroff T."/>
            <person name="Hill R.T."/>
        </authorList>
    </citation>
    <scope>NUCLEOTIDE SEQUENCE [LARGE SCALE GENOMIC DNA]</scope>
    <source>
        <strain evidence="1 2">P4T</strain>
    </source>
</reference>
<organism evidence="1 2">
    <name type="scientific">Imperialibacter roseus</name>
    <dbReference type="NCBI Taxonomy" id="1324217"/>
    <lineage>
        <taxon>Bacteria</taxon>
        <taxon>Pseudomonadati</taxon>
        <taxon>Bacteroidota</taxon>
        <taxon>Cytophagia</taxon>
        <taxon>Cytophagales</taxon>
        <taxon>Flammeovirgaceae</taxon>
        <taxon>Imperialibacter</taxon>
    </lineage>
</organism>
<keyword evidence="2" id="KW-1185">Reference proteome</keyword>